<dbReference type="PROSITE" id="PS00211">
    <property type="entry name" value="ABC_TRANSPORTER_1"/>
    <property type="match status" value="2"/>
</dbReference>
<evidence type="ECO:0000256" key="6">
    <source>
        <dbReference type="ARBA" id="ARBA00023136"/>
    </source>
</evidence>
<reference evidence="11 12" key="1">
    <citation type="submission" date="2019-12" db="EMBL/GenBank/DDBJ databases">
        <title>Auraticoccus cholistani sp. nov., an actinomycete isolated from soil of Cholistan desert.</title>
        <authorList>
            <person name="Cheema M.T."/>
        </authorList>
    </citation>
    <scope>NUCLEOTIDE SEQUENCE [LARGE SCALE GENOMIC DNA]</scope>
    <source>
        <strain evidence="11 12">F435</strain>
    </source>
</reference>
<dbReference type="PANTHER" id="PTHR24221">
    <property type="entry name" value="ATP-BINDING CASSETTE SUB-FAMILY B"/>
    <property type="match status" value="1"/>
</dbReference>
<feature type="transmembrane region" description="Helical" evidence="8">
    <location>
        <begin position="235"/>
        <end position="255"/>
    </location>
</feature>
<feature type="compositionally biased region" description="Basic residues" evidence="7">
    <location>
        <begin position="85"/>
        <end position="97"/>
    </location>
</feature>
<dbReference type="InterPro" id="IPR017871">
    <property type="entry name" value="ABC_transporter-like_CS"/>
</dbReference>
<dbReference type="Pfam" id="PF00005">
    <property type="entry name" value="ABC_tran"/>
    <property type="match status" value="2"/>
</dbReference>
<evidence type="ECO:0000313" key="12">
    <source>
        <dbReference type="Proteomes" id="UP000435304"/>
    </source>
</evidence>
<dbReference type="Pfam" id="PF00664">
    <property type="entry name" value="ABC_membrane"/>
    <property type="match status" value="1"/>
</dbReference>
<feature type="transmembrane region" description="Helical" evidence="8">
    <location>
        <begin position="160"/>
        <end position="179"/>
    </location>
</feature>
<dbReference type="GO" id="GO:0005524">
    <property type="term" value="F:ATP binding"/>
    <property type="evidence" value="ECO:0007669"/>
    <property type="project" value="UniProtKB-KW"/>
</dbReference>
<dbReference type="NCBIfam" id="TIGR02857">
    <property type="entry name" value="CydD"/>
    <property type="match status" value="1"/>
</dbReference>
<dbReference type="GO" id="GO:0042883">
    <property type="term" value="P:cysteine transport"/>
    <property type="evidence" value="ECO:0007669"/>
    <property type="project" value="InterPro"/>
</dbReference>
<keyword evidence="6 8" id="KW-0472">Membrane</keyword>
<keyword evidence="5 8" id="KW-1133">Transmembrane helix</keyword>
<dbReference type="EMBL" id="WPCU01000002">
    <property type="protein sequence ID" value="MVA74584.1"/>
    <property type="molecule type" value="Genomic_DNA"/>
</dbReference>
<dbReference type="InterPro" id="IPR003439">
    <property type="entry name" value="ABC_transporter-like_ATP-bd"/>
</dbReference>
<evidence type="ECO:0000256" key="7">
    <source>
        <dbReference type="SAM" id="MobiDB-lite"/>
    </source>
</evidence>
<dbReference type="CDD" id="cd18584">
    <property type="entry name" value="ABC_6TM_AarD_CydD"/>
    <property type="match status" value="1"/>
</dbReference>
<feature type="transmembrane region" description="Helical" evidence="8">
    <location>
        <begin position="982"/>
        <end position="1004"/>
    </location>
</feature>
<dbReference type="SUPFAM" id="SSF90123">
    <property type="entry name" value="ABC transporter transmembrane region"/>
    <property type="match status" value="2"/>
</dbReference>
<comment type="subcellular location">
    <subcellularLocation>
        <location evidence="1">Cell membrane</location>
        <topology evidence="1">Multi-pass membrane protein</topology>
    </subcellularLocation>
</comment>
<feature type="region of interest" description="Disordered" evidence="7">
    <location>
        <begin position="645"/>
        <end position="725"/>
    </location>
</feature>
<feature type="domain" description="ABC transmembrane type-1" evidence="10">
    <location>
        <begin position="734"/>
        <end position="1012"/>
    </location>
</feature>
<feature type="compositionally biased region" description="Basic and acidic residues" evidence="7">
    <location>
        <begin position="58"/>
        <end position="68"/>
    </location>
</feature>
<evidence type="ECO:0000313" key="11">
    <source>
        <dbReference type="EMBL" id="MVA74584.1"/>
    </source>
</evidence>
<dbReference type="PROSITE" id="PS50929">
    <property type="entry name" value="ABC_TM1F"/>
    <property type="match status" value="2"/>
</dbReference>
<dbReference type="InterPro" id="IPR039421">
    <property type="entry name" value="Type_1_exporter"/>
</dbReference>
<feature type="compositionally biased region" description="Gly residues" evidence="7">
    <location>
        <begin position="8"/>
        <end position="17"/>
    </location>
</feature>
<feature type="domain" description="ABC transmembrane type-1" evidence="10">
    <location>
        <begin position="123"/>
        <end position="403"/>
    </location>
</feature>
<dbReference type="InterPro" id="IPR014223">
    <property type="entry name" value="ABC_CydC/D"/>
</dbReference>
<dbReference type="InterPro" id="IPR036640">
    <property type="entry name" value="ABC1_TM_sf"/>
</dbReference>
<dbReference type="PROSITE" id="PS50893">
    <property type="entry name" value="ABC_TRANSPORTER_2"/>
    <property type="match status" value="2"/>
</dbReference>
<protein>
    <submittedName>
        <fullName evidence="11">Thiol reductant ABC exporter subunit CydD</fullName>
    </submittedName>
</protein>
<evidence type="ECO:0000259" key="9">
    <source>
        <dbReference type="PROSITE" id="PS50893"/>
    </source>
</evidence>
<comment type="caution">
    <text evidence="11">The sequence shown here is derived from an EMBL/GenBank/DDBJ whole genome shotgun (WGS) entry which is preliminary data.</text>
</comment>
<dbReference type="GO" id="GO:0045454">
    <property type="term" value="P:cell redox homeostasis"/>
    <property type="evidence" value="ECO:0007669"/>
    <property type="project" value="InterPro"/>
</dbReference>
<dbReference type="Gene3D" id="3.40.50.300">
    <property type="entry name" value="P-loop containing nucleotide triphosphate hydrolases"/>
    <property type="match status" value="2"/>
</dbReference>
<feature type="domain" description="ABC transporter" evidence="9">
    <location>
        <begin position="434"/>
        <end position="663"/>
    </location>
</feature>
<feature type="region of interest" description="Disordered" evidence="7">
    <location>
        <begin position="1"/>
        <end position="24"/>
    </location>
</feature>
<dbReference type="GO" id="GO:0005886">
    <property type="term" value="C:plasma membrane"/>
    <property type="evidence" value="ECO:0007669"/>
    <property type="project" value="UniProtKB-SubCell"/>
</dbReference>
<dbReference type="PANTHER" id="PTHR24221:SF590">
    <property type="entry name" value="COMPONENT LINKED WITH THE ASSEMBLY OF CYTOCHROME' TRANSPORT TRANSMEMBRANE ATP-BINDING PROTEIN ABC TRANSPORTER CYDD-RELATED"/>
    <property type="match status" value="1"/>
</dbReference>
<evidence type="ECO:0000256" key="2">
    <source>
        <dbReference type="ARBA" id="ARBA00022692"/>
    </source>
</evidence>
<dbReference type="CDD" id="cd03228">
    <property type="entry name" value="ABCC_MRP_Like"/>
    <property type="match status" value="1"/>
</dbReference>
<dbReference type="InterPro" id="IPR027417">
    <property type="entry name" value="P-loop_NTPase"/>
</dbReference>
<keyword evidence="12" id="KW-1185">Reference proteome</keyword>
<dbReference type="SUPFAM" id="SSF52540">
    <property type="entry name" value="P-loop containing nucleoside triphosphate hydrolases"/>
    <property type="match status" value="2"/>
</dbReference>
<feature type="region of interest" description="Disordered" evidence="7">
    <location>
        <begin position="58"/>
        <end position="97"/>
    </location>
</feature>
<feature type="transmembrane region" description="Helical" evidence="8">
    <location>
        <begin position="845"/>
        <end position="864"/>
    </location>
</feature>
<keyword evidence="4" id="KW-0067">ATP-binding</keyword>
<dbReference type="AlphaFoldDB" id="A0A6A9USN2"/>
<keyword evidence="2 8" id="KW-0812">Transmembrane</keyword>
<name>A0A6A9USN2_9ACTN</name>
<evidence type="ECO:0000256" key="3">
    <source>
        <dbReference type="ARBA" id="ARBA00022741"/>
    </source>
</evidence>
<feature type="transmembrane region" description="Helical" evidence="8">
    <location>
        <begin position="734"/>
        <end position="759"/>
    </location>
</feature>
<keyword evidence="3" id="KW-0547">Nucleotide-binding</keyword>
<feature type="transmembrane region" description="Helical" evidence="8">
    <location>
        <begin position="870"/>
        <end position="892"/>
    </location>
</feature>
<feature type="transmembrane region" description="Helical" evidence="8">
    <location>
        <begin position="338"/>
        <end position="360"/>
    </location>
</feature>
<dbReference type="InterPro" id="IPR014216">
    <property type="entry name" value="ABC_transptr_CydD"/>
</dbReference>
<feature type="domain" description="ABC transporter" evidence="9">
    <location>
        <begin position="1018"/>
        <end position="1241"/>
    </location>
</feature>
<feature type="transmembrane region" description="Helical" evidence="8">
    <location>
        <begin position="955"/>
        <end position="976"/>
    </location>
</feature>
<dbReference type="InterPro" id="IPR003593">
    <property type="entry name" value="AAA+_ATPase"/>
</dbReference>
<dbReference type="GO" id="GO:0034775">
    <property type="term" value="P:glutathione transmembrane transport"/>
    <property type="evidence" value="ECO:0007669"/>
    <property type="project" value="InterPro"/>
</dbReference>
<dbReference type="NCBIfam" id="TIGR02868">
    <property type="entry name" value="CydC"/>
    <property type="match status" value="1"/>
</dbReference>
<evidence type="ECO:0000259" key="10">
    <source>
        <dbReference type="PROSITE" id="PS50929"/>
    </source>
</evidence>
<dbReference type="GO" id="GO:0016887">
    <property type="term" value="F:ATP hydrolysis activity"/>
    <property type="evidence" value="ECO:0007669"/>
    <property type="project" value="InterPro"/>
</dbReference>
<feature type="transmembrane region" description="Helical" evidence="8">
    <location>
        <begin position="120"/>
        <end position="148"/>
    </location>
</feature>
<accession>A0A6A9USN2</accession>
<proteinExistence type="predicted"/>
<dbReference type="GO" id="GO:0140359">
    <property type="term" value="F:ABC-type transporter activity"/>
    <property type="evidence" value="ECO:0007669"/>
    <property type="project" value="InterPro"/>
</dbReference>
<feature type="transmembrane region" description="Helical" evidence="8">
    <location>
        <begin position="765"/>
        <end position="785"/>
    </location>
</feature>
<evidence type="ECO:0000256" key="4">
    <source>
        <dbReference type="ARBA" id="ARBA00022840"/>
    </source>
</evidence>
<feature type="transmembrane region" description="Helical" evidence="8">
    <location>
        <begin position="261"/>
        <end position="281"/>
    </location>
</feature>
<evidence type="ECO:0000256" key="1">
    <source>
        <dbReference type="ARBA" id="ARBA00004651"/>
    </source>
</evidence>
<evidence type="ECO:0000256" key="8">
    <source>
        <dbReference type="SAM" id="Phobius"/>
    </source>
</evidence>
<dbReference type="SMART" id="SM00382">
    <property type="entry name" value="AAA"/>
    <property type="match status" value="2"/>
</dbReference>
<dbReference type="InterPro" id="IPR011527">
    <property type="entry name" value="ABC1_TM_dom"/>
</dbReference>
<feature type="compositionally biased region" description="Low complexity" evidence="7">
    <location>
        <begin position="705"/>
        <end position="725"/>
    </location>
</feature>
<feature type="compositionally biased region" description="Gly residues" evidence="7">
    <location>
        <begin position="680"/>
        <end position="690"/>
    </location>
</feature>
<dbReference type="Proteomes" id="UP000435304">
    <property type="component" value="Unassembled WGS sequence"/>
</dbReference>
<organism evidence="11 12">
    <name type="scientific">Auraticoccus cholistanensis</name>
    <dbReference type="NCBI Taxonomy" id="2656650"/>
    <lineage>
        <taxon>Bacteria</taxon>
        <taxon>Bacillati</taxon>
        <taxon>Actinomycetota</taxon>
        <taxon>Actinomycetes</taxon>
        <taxon>Propionibacteriales</taxon>
        <taxon>Propionibacteriaceae</taxon>
        <taxon>Auraticoccus</taxon>
    </lineage>
</organism>
<feature type="transmembrane region" description="Helical" evidence="8">
    <location>
        <begin position="372"/>
        <end position="391"/>
    </location>
</feature>
<feature type="compositionally biased region" description="Low complexity" evidence="7">
    <location>
        <begin position="69"/>
        <end position="78"/>
    </location>
</feature>
<sequence length="1244" mass="128258">MARPRGLGLPGHRGLGGVPDRDGVLHPRPLADGLLARPRLEPHGQQRRLQRLHAADHDLRRGGGDAGRRGLPGLDLLGVPPPPRHPPHARRAARRRRTAGLAVAAPLDPRLLRRSRATRGALAVLVAVGVLQAAATIAQAWLLALVVADLVGGGDLSAQTGRLALLAASLALRGLLAAVQQRAAHRAAAAVKSQLREELLRARLRRPSGTDTSGGAFVALVTRGVEALDGWFSGYLPQLVLAVVVPAVVGLAIGLVDLTSLVVVVLTLPLIPMFMVLVGLVTRDRLDARWRAQSRLGHHFADLVAGLPTLQVLGRARAQVAGLRRIERRHEDATLQTLRVAFLSALVLELLATLSVALVAVGIGLRVVEGELSLLTGLVVLVLAPEVYLPLRQVGARYHDAADGMAAAEQAFALLDAPAPVAGSLDPGRGPGVLEVSGVTLSRGEGVLVRDLSFRLAPGEVVALAGPSGVGKTTLVAALLGHLLPDGGRITVDGVPLAELDPTAWRRHVAWVGQDAELWPSTVGENVALGAPGAPVSRVRAALDRAGAPSLPLEQPVAPDGTGLSAGEQRRVALARALLAIDCGGARLLLLDEPTAGLDVDTEADVVATLRRLGVAVLVVSHRTPVLAAADRVVPLTRATAVATTATTGGRGADGEGSPDDGRDALVSQEQGSESRPEGRGPGPVSGSGGRWENSSEERGGGSTGRDTGPGPRPATGPATAESPGPTAALTVRAAALAVGAAAAGVALMATSAWLLARASEHPPVLYLLVAVTGVRFFGLSRGVLRYLDRLASHRLGLRHQAAARLQSYAGLVGADVVGRRLGDLVARLVDDTEAAQDRVVRVRLPLLAAWAVGLAAVVGFALLVPAAGLVLLVHVVLAGAVWPVLAARVSARSDARIARLRGVLSERVLLAHRHARLLQATGAEALALEPARQADAEVRRAEQRAATARGLGQLAAWLTLAVVEVALLVVAGRAVAAGTLAPILLAVVALTPLALQELLLPLVEAAQTRLRTRAALVRVREVAEGPALDVPPPPELGRPGLRLRGLSVGRDVPLLEPLDLDVGPGARIVLVGPSGVGKSTLVATLLGRLAPLGGSLAVGGPVGCLTQDAHLFDTTVAENVRLGRPGASEQEVRQALAAVGLALEPDRMIGEHGSRLSGGEARRVALARLLLAAPATVILDEPTEHLDAGTARALLCDVDVVWSSAPVVAVSHQPEVFLDAWGGTVQIVAVTPTGSSLTSVGTS</sequence>
<dbReference type="Gene3D" id="1.20.1560.10">
    <property type="entry name" value="ABC transporter type 1, transmembrane domain"/>
    <property type="match status" value="2"/>
</dbReference>
<gene>
    <name evidence="11" type="primary">cydD</name>
    <name evidence="11" type="ORF">GC722_00820</name>
</gene>
<evidence type="ECO:0000256" key="5">
    <source>
        <dbReference type="ARBA" id="ARBA00022989"/>
    </source>
</evidence>